<reference evidence="1 2" key="1">
    <citation type="submission" date="2015-07" db="EMBL/GenBank/DDBJ databases">
        <title>Comparative genomics of the Sigatoka disease complex on banana suggests a link between parallel evolutionary changes in Pseudocercospora fijiensis and Pseudocercospora eumusae and increased virulence on the banana host.</title>
        <authorList>
            <person name="Chang T.-C."/>
            <person name="Salvucci A."/>
            <person name="Crous P.W."/>
            <person name="Stergiopoulos I."/>
        </authorList>
    </citation>
    <scope>NUCLEOTIDE SEQUENCE [LARGE SCALE GENOMIC DNA]</scope>
    <source>
        <strain evidence="1 2">CBS 114824</strain>
    </source>
</reference>
<feature type="non-terminal residue" evidence="1">
    <location>
        <position position="138"/>
    </location>
</feature>
<dbReference type="Proteomes" id="UP000070133">
    <property type="component" value="Unassembled WGS sequence"/>
</dbReference>
<comment type="caution">
    <text evidence="1">The sequence shown here is derived from an EMBL/GenBank/DDBJ whole genome shotgun (WGS) entry which is preliminary data.</text>
</comment>
<dbReference type="AlphaFoldDB" id="A0A139HVD7"/>
<evidence type="ECO:0000313" key="1">
    <source>
        <dbReference type="EMBL" id="KXT06435.1"/>
    </source>
</evidence>
<sequence>MSCNLQQTETGASRGSQDRGNCSEIMLCSSLSVLAYSTFMPLNIGLAKAQNDAAIIERIEMTAPEFDDEYTSRRYLTICCLGENPERFQECQKEILWTMAILRSQCMSIRKEQRSTGHNEKRYSSSAQRPATFCFVSG</sequence>
<evidence type="ECO:0000313" key="2">
    <source>
        <dbReference type="Proteomes" id="UP000070133"/>
    </source>
</evidence>
<keyword evidence="2" id="KW-1185">Reference proteome</keyword>
<accession>A0A139HVD7</accession>
<name>A0A139HVD7_9PEZI</name>
<organism evidence="1 2">
    <name type="scientific">Pseudocercospora eumusae</name>
    <dbReference type="NCBI Taxonomy" id="321146"/>
    <lineage>
        <taxon>Eukaryota</taxon>
        <taxon>Fungi</taxon>
        <taxon>Dikarya</taxon>
        <taxon>Ascomycota</taxon>
        <taxon>Pezizomycotina</taxon>
        <taxon>Dothideomycetes</taxon>
        <taxon>Dothideomycetidae</taxon>
        <taxon>Mycosphaerellales</taxon>
        <taxon>Mycosphaerellaceae</taxon>
        <taxon>Pseudocercospora</taxon>
    </lineage>
</organism>
<protein>
    <submittedName>
        <fullName evidence="1">Uncharacterized protein</fullName>
    </submittedName>
</protein>
<gene>
    <name evidence="1" type="ORF">AC578_6041</name>
</gene>
<dbReference type="EMBL" id="LFZN01000006">
    <property type="protein sequence ID" value="KXT06435.1"/>
    <property type="molecule type" value="Genomic_DNA"/>
</dbReference>
<proteinExistence type="predicted"/>